<sequence length="344" mass="40314">MPQLCFVPARNSRHRVAAIALLRALLREGRQVQLPQDVCRKGRHPVSDLIKKAFHRNRTEVSPRLIFAAMTAGYKFLTFFKNAQSQTSTERSEIVAYLREKNEQIAQAEANQRPKKKPRRPKRIARPLIERVSEPGRPPEFVSNFFPRPRHVFKGRRKIPQVVVTASGDAFLRYKRPQPVTLSKILRRKAARKHRLSELSTTEFENELLPQAMDEDMWEELVDEMLGVRRRRRGDRNGHEQTARDCRAAVQAALRTHRADNAVKAQVLYKAVEEEKKLLAEEIEEAKRYGVRIVPTEAEKLRPYLEHRRRRRAKRGADRRRKKVNKWRNLFVGLWPAPIQVRKD</sequence>
<keyword evidence="1" id="KW-0175">Coiled coil</keyword>
<evidence type="ECO:0008006" key="4">
    <source>
        <dbReference type="Google" id="ProtNLM"/>
    </source>
</evidence>
<gene>
    <name evidence="2" type="ORF">C8035_v005709</name>
</gene>
<reference evidence="2 3" key="1">
    <citation type="submission" date="2018-11" db="EMBL/GenBank/DDBJ databases">
        <title>Genome sequence and assembly of Colletotrichum spinosum.</title>
        <authorList>
            <person name="Gan P."/>
            <person name="Shirasu K."/>
        </authorList>
    </citation>
    <scope>NUCLEOTIDE SEQUENCE [LARGE SCALE GENOMIC DNA]</scope>
    <source>
        <strain evidence="2 3">CBS 515.97</strain>
    </source>
</reference>
<comment type="caution">
    <text evidence="2">The sequence shown here is derived from an EMBL/GenBank/DDBJ whole genome shotgun (WGS) entry which is preliminary data.</text>
</comment>
<protein>
    <recommendedName>
        <fullName evidence="4">DNA repair protein</fullName>
    </recommendedName>
</protein>
<evidence type="ECO:0000313" key="3">
    <source>
        <dbReference type="Proteomes" id="UP000295083"/>
    </source>
</evidence>
<feature type="coiled-coil region" evidence="1">
    <location>
        <begin position="262"/>
        <end position="289"/>
    </location>
</feature>
<accession>A0A4R8QPB5</accession>
<dbReference type="EMBL" id="QAPG01000012">
    <property type="protein sequence ID" value="TDZ39106.1"/>
    <property type="molecule type" value="Genomic_DNA"/>
</dbReference>
<proteinExistence type="predicted"/>
<evidence type="ECO:0000256" key="1">
    <source>
        <dbReference type="SAM" id="Coils"/>
    </source>
</evidence>
<organism evidence="2 3">
    <name type="scientific">Colletotrichum spinosum</name>
    <dbReference type="NCBI Taxonomy" id="1347390"/>
    <lineage>
        <taxon>Eukaryota</taxon>
        <taxon>Fungi</taxon>
        <taxon>Dikarya</taxon>
        <taxon>Ascomycota</taxon>
        <taxon>Pezizomycotina</taxon>
        <taxon>Sordariomycetes</taxon>
        <taxon>Hypocreomycetidae</taxon>
        <taxon>Glomerellales</taxon>
        <taxon>Glomerellaceae</taxon>
        <taxon>Colletotrichum</taxon>
        <taxon>Colletotrichum orbiculare species complex</taxon>
    </lineage>
</organism>
<name>A0A4R8QPB5_9PEZI</name>
<evidence type="ECO:0000313" key="2">
    <source>
        <dbReference type="EMBL" id="TDZ39106.1"/>
    </source>
</evidence>
<dbReference type="AlphaFoldDB" id="A0A4R8QPB5"/>
<dbReference type="Proteomes" id="UP000295083">
    <property type="component" value="Unassembled WGS sequence"/>
</dbReference>
<keyword evidence="3" id="KW-1185">Reference proteome</keyword>